<protein>
    <submittedName>
        <fullName evidence="1">DUF4250 domain-containing protein</fullName>
    </submittedName>
</protein>
<name>A0ABT2Y473_9MOLU</name>
<dbReference type="EMBL" id="JAOVQM010000001">
    <property type="protein sequence ID" value="MCV2231533.1"/>
    <property type="molecule type" value="Genomic_DNA"/>
</dbReference>
<dbReference type="InterPro" id="IPR025346">
    <property type="entry name" value="DUF4250"/>
</dbReference>
<gene>
    <name evidence="1" type="ORF">N7548_01650</name>
</gene>
<sequence>MNLSMAPELLISILNTKLRNDYATLYDLCEDLDVHLNDLEAILLKHHYHYDEQQNQIKKGLK</sequence>
<dbReference type="Proteomes" id="UP001177160">
    <property type="component" value="Unassembled WGS sequence"/>
</dbReference>
<dbReference type="RefSeq" id="WP_263607655.1">
    <property type="nucleotide sequence ID" value="NZ_JAOVQM010000001.1"/>
</dbReference>
<dbReference type="Pfam" id="PF14056">
    <property type="entry name" value="DUF4250"/>
    <property type="match status" value="1"/>
</dbReference>
<organism evidence="1 2">
    <name type="scientific">Paracholeplasma manati</name>
    <dbReference type="NCBI Taxonomy" id="591373"/>
    <lineage>
        <taxon>Bacteria</taxon>
        <taxon>Bacillati</taxon>
        <taxon>Mycoplasmatota</taxon>
        <taxon>Mollicutes</taxon>
        <taxon>Acholeplasmatales</taxon>
        <taxon>Acholeplasmataceae</taxon>
        <taxon>Paracholeplasma</taxon>
    </lineage>
</organism>
<comment type="caution">
    <text evidence="1">The sequence shown here is derived from an EMBL/GenBank/DDBJ whole genome shotgun (WGS) entry which is preliminary data.</text>
</comment>
<proteinExistence type="predicted"/>
<accession>A0ABT2Y473</accession>
<evidence type="ECO:0000313" key="1">
    <source>
        <dbReference type="EMBL" id="MCV2231533.1"/>
    </source>
</evidence>
<keyword evidence="2" id="KW-1185">Reference proteome</keyword>
<evidence type="ECO:0000313" key="2">
    <source>
        <dbReference type="Proteomes" id="UP001177160"/>
    </source>
</evidence>
<reference evidence="1" key="1">
    <citation type="submission" date="2022-09" db="EMBL/GenBank/DDBJ databases">
        <title>Novel Mycoplasma species identified in domestic and wild animals.</title>
        <authorList>
            <person name="Volokhov D.V."/>
            <person name="Furtak V.A."/>
            <person name="Zagorodnyaya T.A."/>
        </authorList>
    </citation>
    <scope>NUCLEOTIDE SEQUENCE</scope>
    <source>
        <strain evidence="1">Oakley</strain>
    </source>
</reference>